<accession>A0A2H0WQP8</accession>
<evidence type="ECO:0008006" key="3">
    <source>
        <dbReference type="Google" id="ProtNLM"/>
    </source>
</evidence>
<evidence type="ECO:0000313" key="2">
    <source>
        <dbReference type="Proteomes" id="UP000230775"/>
    </source>
</evidence>
<name>A0A2H0WQP8_9BACT</name>
<proteinExistence type="predicted"/>
<comment type="caution">
    <text evidence="1">The sequence shown here is derived from an EMBL/GenBank/DDBJ whole genome shotgun (WGS) entry which is preliminary data.</text>
</comment>
<protein>
    <recommendedName>
        <fullName evidence="3">NadR/Ttd14 AAA domain-containing protein</fullName>
    </recommendedName>
</protein>
<dbReference type="AlphaFoldDB" id="A0A2H0WQP8"/>
<evidence type="ECO:0000313" key="1">
    <source>
        <dbReference type="EMBL" id="PIS14239.1"/>
    </source>
</evidence>
<gene>
    <name evidence="1" type="ORF">COT64_03685</name>
</gene>
<dbReference type="Proteomes" id="UP000230775">
    <property type="component" value="Unassembled WGS sequence"/>
</dbReference>
<dbReference type="SUPFAM" id="SSF52540">
    <property type="entry name" value="P-loop containing nucleoside triphosphate hydrolases"/>
    <property type="match status" value="1"/>
</dbReference>
<reference evidence="2" key="1">
    <citation type="submission" date="2017-09" db="EMBL/GenBank/DDBJ databases">
        <title>Depth-based differentiation of microbial function through sediment-hosted aquifers and enrichment of novel symbionts in the deep terrestrial subsurface.</title>
        <authorList>
            <person name="Probst A.J."/>
            <person name="Ladd B."/>
            <person name="Jarett J.K."/>
            <person name="Geller-Mcgrath D.E."/>
            <person name="Sieber C.M.K."/>
            <person name="Emerson J.B."/>
            <person name="Anantharaman K."/>
            <person name="Thomas B.C."/>
            <person name="Malmstrom R."/>
            <person name="Stieglmeier M."/>
            <person name="Klingl A."/>
            <person name="Woyke T."/>
            <person name="Ryan C.M."/>
            <person name="Banfield J.F."/>
        </authorList>
    </citation>
    <scope>NUCLEOTIDE SEQUENCE [LARGE SCALE GENOMIC DNA]</scope>
</reference>
<dbReference type="EMBL" id="PEZI01000077">
    <property type="protein sequence ID" value="PIS14239.1"/>
    <property type="molecule type" value="Genomic_DNA"/>
</dbReference>
<dbReference type="Gene3D" id="3.40.50.300">
    <property type="entry name" value="P-loop containing nucleotide triphosphate hydrolases"/>
    <property type="match status" value="1"/>
</dbReference>
<organism evidence="1 2">
    <name type="scientific">Candidatus Shapirobacteria bacterium CG09_land_8_20_14_0_10_39_12</name>
    <dbReference type="NCBI Taxonomy" id="1974885"/>
    <lineage>
        <taxon>Bacteria</taxon>
        <taxon>Candidatus Shapironibacteriota</taxon>
    </lineage>
</organism>
<sequence length="233" mass="25853">MIDKGNAIEGESYVGKSAVIEQAVEIERLRGRGVIAIPEYAVIGQLPKFKREDTSDLIRVVEQMVDLEKKRTDFLINGMKNNSDVLVLWDRSVFSCLAFEIAAKKAGFLDATMMLAEAFQRQITDRNIVVPSGVILLKASPEVIDFRRKIDIAKGKGDIIDFLKNPSVIASLNSSFDAISGVIPEHLFLMLTVDSLTPRQTATVALEFIADQPRSIEKKPLDIIAYSQRLLSS</sequence>
<dbReference type="InterPro" id="IPR027417">
    <property type="entry name" value="P-loop_NTPase"/>
</dbReference>